<dbReference type="PROSITE" id="PS00028">
    <property type="entry name" value="ZINC_FINGER_C2H2_1"/>
    <property type="match status" value="1"/>
</dbReference>
<protein>
    <recommendedName>
        <fullName evidence="2">C2H2-type domain-containing protein</fullName>
    </recommendedName>
</protein>
<dbReference type="PANTHER" id="PTHR37535:SF3">
    <property type="entry name" value="FLUG DOMAIN-CONTAINING PROTEIN"/>
    <property type="match status" value="1"/>
</dbReference>
<feature type="region of interest" description="Disordered" evidence="1">
    <location>
        <begin position="715"/>
        <end position="740"/>
    </location>
</feature>
<accession>A0A0G4KL75</accession>
<proteinExistence type="predicted"/>
<dbReference type="Proteomes" id="UP000044602">
    <property type="component" value="Unassembled WGS sequence"/>
</dbReference>
<feature type="region of interest" description="Disordered" evidence="1">
    <location>
        <begin position="805"/>
        <end position="834"/>
    </location>
</feature>
<dbReference type="EMBL" id="CVQH01002113">
    <property type="protein sequence ID" value="CRK08913.1"/>
    <property type="molecule type" value="Genomic_DNA"/>
</dbReference>
<reference evidence="3 4" key="1">
    <citation type="submission" date="2015-05" db="EMBL/GenBank/DDBJ databases">
        <authorList>
            <person name="Wang D.B."/>
            <person name="Wang M."/>
        </authorList>
    </citation>
    <scope>NUCLEOTIDE SEQUENCE [LARGE SCALE GENOMIC DNA]</scope>
    <source>
        <strain evidence="3">VL1</strain>
    </source>
</reference>
<name>A0A0G4KL75_VERLO</name>
<sequence length="834" mass="94354">MSSVFPPEPHPPAMAPGATAVRVEPLSHLSMSRERQRKAREALAQFQAEPIADRASVTNVTRKQRQSSYQKWQNFFRNVLGLDPDDIWLRLCDETPESIGYCQAFLQDYVVNSLEKRVSLGPEEYELARTVTCTKTILEVWKGLVRHADDHVLQAKRRSHPKESAHWTLSVSERCTGPVSKISLWIREGLTDSLGLQRDQTFEKVEMTEKDVLLILTTLWQRADDIPCTASERVAFHFVVLMMAIGGFRQGTLTRFLYSQVRLDLVQDPSRKAHPRLVATPTVLHNKQQHNKVMNSQDHKLSFSVTSMPCLLTDLSSLIISKALKDKAFSGKYGSALEMLSVPNLQGQHLIPLPWDKSMLERPIFEISPQKYHQIWQRTLLVLGCRRMDRPYSLRVGAAGRVDGSLTSAVRSHIISNTEAVFRKSYQPVHTKENLAAIAFSTVAGDNELLFEFLRQSLLTRDDNAPIDPHPEDYAKWNQRRDIQELDKQLAEIPRTTAADKENAQRIASRRGHIVATLSKLQVMQRREEYFLEADKLRGQGRSTEHLVSRTTRPKAGRHTVSSAAATIISRYMVRCSGIDMLATTKYIDLLVAFLSNRFSEVEHLESTATTILTSHGIDKEADKQLFLQPPTIEPPLPVEKGHIGVNMATEYRCLFGCKPLSSRFALNRHVASIHRDTFSTPFHCPECLSQDKKEIIINGLSEWIIHATRYHGKRNAPYRPQKSSPASSGRSRRIRSPRKAECKLCQGQFAAGNGFSRHMNSAHLHQGLFDEPFPCPECKNAGVEVWIEGIECWREHTWEVHGYKGQTGNRKSDEEPEAAGLGGMGMGKKSIRV</sequence>
<dbReference type="Pfam" id="PF11917">
    <property type="entry name" value="DUF3435"/>
    <property type="match status" value="1"/>
</dbReference>
<evidence type="ECO:0000313" key="3">
    <source>
        <dbReference type="EMBL" id="CRK08913.1"/>
    </source>
</evidence>
<evidence type="ECO:0000313" key="4">
    <source>
        <dbReference type="Proteomes" id="UP000044602"/>
    </source>
</evidence>
<keyword evidence="4" id="KW-1185">Reference proteome</keyword>
<organism evidence="3 4">
    <name type="scientific">Verticillium longisporum</name>
    <name type="common">Verticillium dahliae var. longisporum</name>
    <dbReference type="NCBI Taxonomy" id="100787"/>
    <lineage>
        <taxon>Eukaryota</taxon>
        <taxon>Fungi</taxon>
        <taxon>Dikarya</taxon>
        <taxon>Ascomycota</taxon>
        <taxon>Pezizomycotina</taxon>
        <taxon>Sordariomycetes</taxon>
        <taxon>Hypocreomycetidae</taxon>
        <taxon>Glomerellales</taxon>
        <taxon>Plectosphaerellaceae</taxon>
        <taxon>Verticillium</taxon>
    </lineage>
</organism>
<dbReference type="InterPro" id="IPR021842">
    <property type="entry name" value="DUF3435"/>
</dbReference>
<feature type="domain" description="C2H2-type" evidence="2">
    <location>
        <begin position="743"/>
        <end position="764"/>
    </location>
</feature>
<evidence type="ECO:0000256" key="1">
    <source>
        <dbReference type="SAM" id="MobiDB-lite"/>
    </source>
</evidence>
<evidence type="ECO:0000259" key="2">
    <source>
        <dbReference type="PROSITE" id="PS00028"/>
    </source>
</evidence>
<gene>
    <name evidence="3" type="ORF">BN1708_009842</name>
</gene>
<dbReference type="PANTHER" id="PTHR37535">
    <property type="entry name" value="FLUG DOMAIN PROTEIN"/>
    <property type="match status" value="1"/>
</dbReference>
<dbReference type="AlphaFoldDB" id="A0A0G4KL75"/>
<dbReference type="InterPro" id="IPR013087">
    <property type="entry name" value="Znf_C2H2_type"/>
</dbReference>